<comment type="caution">
    <text evidence="3">The sequence shown here is derived from an EMBL/GenBank/DDBJ whole genome shotgun (WGS) entry which is preliminary data.</text>
</comment>
<dbReference type="SMART" id="SM00855">
    <property type="entry name" value="PGAM"/>
    <property type="match status" value="1"/>
</dbReference>
<protein>
    <submittedName>
        <fullName evidence="3">Histidine phosphatase family protein</fullName>
    </submittedName>
</protein>
<dbReference type="PANTHER" id="PTHR48100">
    <property type="entry name" value="BROAD-SPECIFICITY PHOSPHATASE YOR283W-RELATED"/>
    <property type="match status" value="1"/>
</dbReference>
<feature type="binding site" evidence="2">
    <location>
        <position position="52"/>
    </location>
    <ligand>
        <name>substrate</name>
    </ligand>
</feature>
<gene>
    <name evidence="3" type="ORF">FYJ39_08855</name>
</gene>
<dbReference type="CDD" id="cd07067">
    <property type="entry name" value="HP_PGM_like"/>
    <property type="match status" value="1"/>
</dbReference>
<dbReference type="EMBL" id="VUMD01000006">
    <property type="protein sequence ID" value="MSS36678.1"/>
    <property type="molecule type" value="Genomic_DNA"/>
</dbReference>
<evidence type="ECO:0000256" key="2">
    <source>
        <dbReference type="PIRSR" id="PIRSR613078-2"/>
    </source>
</evidence>
<dbReference type="InterPro" id="IPR029033">
    <property type="entry name" value="His_PPase_superfam"/>
</dbReference>
<feature type="active site" description="Tele-phosphohistidine intermediate" evidence="1">
    <location>
        <position position="8"/>
    </location>
</feature>
<dbReference type="SUPFAM" id="SSF53254">
    <property type="entry name" value="Phosphoglycerate mutase-like"/>
    <property type="match status" value="1"/>
</dbReference>
<sequence>MRIYLIRHGRQCSRLCNVNVALCEKGYTQAALVGKRLIPAKIQAVYSSDLLRALETAQAANRYWKVEHFIRTELREISFGAMEGLSEAEISFRYKDFKIRQDRMEEDLPYPEGECAADVIRRAEPVFQEMAESGYERIAVVTHGGVIRSMAAHYLEIPLNKWRILGKDLENCGITELLWNEKKKSFILERFNDYAHLESHPELLRNAWAETEGWESV</sequence>
<evidence type="ECO:0000256" key="1">
    <source>
        <dbReference type="PIRSR" id="PIRSR613078-1"/>
    </source>
</evidence>
<dbReference type="RefSeq" id="WP_154472120.1">
    <property type="nucleotide sequence ID" value="NZ_DBEWUL010000002.1"/>
</dbReference>
<keyword evidence="4" id="KW-1185">Reference proteome</keyword>
<dbReference type="GO" id="GO:0005737">
    <property type="term" value="C:cytoplasm"/>
    <property type="evidence" value="ECO:0007669"/>
    <property type="project" value="TreeGrafter"/>
</dbReference>
<dbReference type="Gene3D" id="3.40.50.1240">
    <property type="entry name" value="Phosphoglycerate mutase-like"/>
    <property type="match status" value="1"/>
</dbReference>
<dbReference type="AlphaFoldDB" id="A0A7X2NKW2"/>
<accession>A0A7X2NKW2</accession>
<evidence type="ECO:0000313" key="3">
    <source>
        <dbReference type="EMBL" id="MSS36678.1"/>
    </source>
</evidence>
<proteinExistence type="predicted"/>
<feature type="active site" description="Proton donor/acceptor" evidence="1">
    <location>
        <position position="76"/>
    </location>
</feature>
<dbReference type="GO" id="GO:0016791">
    <property type="term" value="F:phosphatase activity"/>
    <property type="evidence" value="ECO:0007669"/>
    <property type="project" value="TreeGrafter"/>
</dbReference>
<dbReference type="Proteomes" id="UP000429958">
    <property type="component" value="Unassembled WGS sequence"/>
</dbReference>
<dbReference type="PANTHER" id="PTHR48100:SF1">
    <property type="entry name" value="HISTIDINE PHOSPHATASE FAMILY PROTEIN-RELATED"/>
    <property type="match status" value="1"/>
</dbReference>
<evidence type="ECO:0000313" key="4">
    <source>
        <dbReference type="Proteomes" id="UP000429958"/>
    </source>
</evidence>
<dbReference type="InterPro" id="IPR050275">
    <property type="entry name" value="PGM_Phosphatase"/>
</dbReference>
<name>A0A7X2NKW2_9CLOT</name>
<organism evidence="3 4">
    <name type="scientific">Clostridium porci</name>
    <dbReference type="NCBI Taxonomy" id="2605778"/>
    <lineage>
        <taxon>Bacteria</taxon>
        <taxon>Bacillati</taxon>
        <taxon>Bacillota</taxon>
        <taxon>Clostridia</taxon>
        <taxon>Eubacteriales</taxon>
        <taxon>Clostridiaceae</taxon>
        <taxon>Clostridium</taxon>
    </lineage>
</organism>
<dbReference type="InterPro" id="IPR013078">
    <property type="entry name" value="His_Pase_superF_clade-1"/>
</dbReference>
<reference evidence="3 4" key="1">
    <citation type="submission" date="2019-08" db="EMBL/GenBank/DDBJ databases">
        <title>In-depth cultivation of the pig gut microbiome towards novel bacterial diversity and tailored functional studies.</title>
        <authorList>
            <person name="Wylensek D."/>
            <person name="Hitch T.C.A."/>
            <person name="Clavel T."/>
        </authorList>
    </citation>
    <scope>NUCLEOTIDE SEQUENCE [LARGE SCALE GENOMIC DNA]</scope>
    <source>
        <strain evidence="3 4">WCA-389-WT-23D1</strain>
    </source>
</reference>
<dbReference type="Pfam" id="PF00300">
    <property type="entry name" value="His_Phos_1"/>
    <property type="match status" value="1"/>
</dbReference>